<evidence type="ECO:0000313" key="1">
    <source>
        <dbReference type="EMBL" id="GAA3115077.1"/>
    </source>
</evidence>
<dbReference type="Proteomes" id="UP001501637">
    <property type="component" value="Unassembled WGS sequence"/>
</dbReference>
<protein>
    <submittedName>
        <fullName evidence="1">Uncharacterized protein</fullName>
    </submittedName>
</protein>
<sequence>MARSTYTNWQGKQTVNHPAPLVRATAEDRNAETPLNFTGRHVEATLVRNADNYFVRGSAIVVNLGVDAVHIAQEPRKGIPPLSSTILRECTVEQADALVLLRTDDDVPVAPIVDEPGWRLLGDLLAQAPQQGEGTSFPRDTPLWRSPQDDAGTISFDPAYVLKQTQLPEREQQFQIKVNLWFAPAGTDCAIHDRHDFIEVHTQVHGLGSMQKFSAQDHAALYEDLRMSPGYTTPDPFCVQESDGSYRYPWHQYRADTDCVWLAVEYHAIAR</sequence>
<keyword evidence="2" id="KW-1185">Reference proteome</keyword>
<gene>
    <name evidence="1" type="ORF">GCM10010449_41490</name>
</gene>
<evidence type="ECO:0000313" key="2">
    <source>
        <dbReference type="Proteomes" id="UP001501637"/>
    </source>
</evidence>
<dbReference type="RefSeq" id="WP_344522494.1">
    <property type="nucleotide sequence ID" value="NZ_BAAAUG010000073.1"/>
</dbReference>
<accession>A0ABP6MKE5</accession>
<reference evidence="2" key="1">
    <citation type="journal article" date="2019" name="Int. J. Syst. Evol. Microbiol.">
        <title>The Global Catalogue of Microorganisms (GCM) 10K type strain sequencing project: providing services to taxonomists for standard genome sequencing and annotation.</title>
        <authorList>
            <consortium name="The Broad Institute Genomics Platform"/>
            <consortium name="The Broad Institute Genome Sequencing Center for Infectious Disease"/>
            <person name="Wu L."/>
            <person name="Ma J."/>
        </authorList>
    </citation>
    <scope>NUCLEOTIDE SEQUENCE [LARGE SCALE GENOMIC DNA]</scope>
    <source>
        <strain evidence="2">JCM 9092</strain>
    </source>
</reference>
<proteinExistence type="predicted"/>
<name>A0ABP6MKE5_9ACTN</name>
<dbReference type="EMBL" id="BAAAUG010000073">
    <property type="protein sequence ID" value="GAA3115077.1"/>
    <property type="molecule type" value="Genomic_DNA"/>
</dbReference>
<comment type="caution">
    <text evidence="1">The sequence shown here is derived from an EMBL/GenBank/DDBJ whole genome shotgun (WGS) entry which is preliminary data.</text>
</comment>
<organism evidence="1 2">
    <name type="scientific">Streptomyces rectiviolaceus</name>
    <dbReference type="NCBI Taxonomy" id="332591"/>
    <lineage>
        <taxon>Bacteria</taxon>
        <taxon>Bacillati</taxon>
        <taxon>Actinomycetota</taxon>
        <taxon>Actinomycetes</taxon>
        <taxon>Kitasatosporales</taxon>
        <taxon>Streptomycetaceae</taxon>
        <taxon>Streptomyces</taxon>
    </lineage>
</organism>